<feature type="compositionally biased region" description="Basic and acidic residues" evidence="1">
    <location>
        <begin position="69"/>
        <end position="78"/>
    </location>
</feature>
<gene>
    <name evidence="3" type="ORF">BJ971_006688</name>
</gene>
<organism evidence="3 4">
    <name type="scientific">Actinoplanes digitatis</name>
    <dbReference type="NCBI Taxonomy" id="1868"/>
    <lineage>
        <taxon>Bacteria</taxon>
        <taxon>Bacillati</taxon>
        <taxon>Actinomycetota</taxon>
        <taxon>Actinomycetes</taxon>
        <taxon>Micromonosporales</taxon>
        <taxon>Micromonosporaceae</taxon>
        <taxon>Actinoplanes</taxon>
    </lineage>
</organism>
<dbReference type="EMBL" id="JACHNH010000001">
    <property type="protein sequence ID" value="MBB4766132.1"/>
    <property type="molecule type" value="Genomic_DNA"/>
</dbReference>
<feature type="compositionally biased region" description="Low complexity" evidence="1">
    <location>
        <begin position="47"/>
        <end position="61"/>
    </location>
</feature>
<evidence type="ECO:0000313" key="3">
    <source>
        <dbReference type="EMBL" id="MBB4766132.1"/>
    </source>
</evidence>
<evidence type="ECO:0008006" key="5">
    <source>
        <dbReference type="Google" id="ProtNLM"/>
    </source>
</evidence>
<proteinExistence type="predicted"/>
<evidence type="ECO:0000256" key="2">
    <source>
        <dbReference type="SAM" id="SignalP"/>
    </source>
</evidence>
<feature type="region of interest" description="Disordered" evidence="1">
    <location>
        <begin position="22"/>
        <end position="85"/>
    </location>
</feature>
<evidence type="ECO:0000256" key="1">
    <source>
        <dbReference type="SAM" id="MobiDB-lite"/>
    </source>
</evidence>
<sequence>MRRTLAVALAAAVLLTGGCARHPAATESAPTQRPPVDAPASPSPRGTTGASATTSSAKSNADVGGLLDEIDRQLHGDDQPAQDQD</sequence>
<dbReference type="PROSITE" id="PS51257">
    <property type="entry name" value="PROKAR_LIPOPROTEIN"/>
    <property type="match status" value="1"/>
</dbReference>
<dbReference type="Proteomes" id="UP000578112">
    <property type="component" value="Unassembled WGS sequence"/>
</dbReference>
<comment type="caution">
    <text evidence="3">The sequence shown here is derived from an EMBL/GenBank/DDBJ whole genome shotgun (WGS) entry which is preliminary data.</text>
</comment>
<reference evidence="3 4" key="1">
    <citation type="submission" date="2020-08" db="EMBL/GenBank/DDBJ databases">
        <title>Sequencing the genomes of 1000 actinobacteria strains.</title>
        <authorList>
            <person name="Klenk H.-P."/>
        </authorList>
    </citation>
    <scope>NUCLEOTIDE SEQUENCE [LARGE SCALE GENOMIC DNA]</scope>
    <source>
        <strain evidence="3 4">DSM 43149</strain>
    </source>
</reference>
<keyword evidence="2" id="KW-0732">Signal</keyword>
<dbReference type="RefSeq" id="WP_184997203.1">
    <property type="nucleotide sequence ID" value="NZ_BOMK01000051.1"/>
</dbReference>
<feature type="signal peptide" evidence="2">
    <location>
        <begin position="1"/>
        <end position="24"/>
    </location>
</feature>
<keyword evidence="4" id="KW-1185">Reference proteome</keyword>
<accession>A0A7W7MTT7</accession>
<name>A0A7W7MTT7_9ACTN</name>
<feature type="chain" id="PRO_5039060547" description="Lipoprotein" evidence="2">
    <location>
        <begin position="25"/>
        <end position="85"/>
    </location>
</feature>
<evidence type="ECO:0000313" key="4">
    <source>
        <dbReference type="Proteomes" id="UP000578112"/>
    </source>
</evidence>
<protein>
    <recommendedName>
        <fullName evidence="5">Lipoprotein</fullName>
    </recommendedName>
</protein>
<dbReference type="AlphaFoldDB" id="A0A7W7MTT7"/>